<dbReference type="STRING" id="1419482.SAMN05444266_107427"/>
<dbReference type="OrthoDB" id="9809989at2"/>
<dbReference type="Proteomes" id="UP000184420">
    <property type="component" value="Unassembled WGS sequence"/>
</dbReference>
<dbReference type="RefSeq" id="WP_073084546.1">
    <property type="nucleotide sequence ID" value="NZ_FRBL01000007.1"/>
</dbReference>
<gene>
    <name evidence="4" type="ORF">SAMN05444266_107427</name>
</gene>
<feature type="compositionally biased region" description="Basic and acidic residues" evidence="2">
    <location>
        <begin position="269"/>
        <end position="278"/>
    </location>
</feature>
<evidence type="ECO:0000259" key="3">
    <source>
        <dbReference type="Pfam" id="PF13205"/>
    </source>
</evidence>
<dbReference type="InterPro" id="IPR013784">
    <property type="entry name" value="Carb-bd-like_fold"/>
</dbReference>
<dbReference type="AlphaFoldDB" id="A0A1M7HXR1"/>
<proteinExistence type="predicted"/>
<keyword evidence="1" id="KW-0732">Signal</keyword>
<evidence type="ECO:0000256" key="1">
    <source>
        <dbReference type="ARBA" id="ARBA00022729"/>
    </source>
</evidence>
<dbReference type="GO" id="GO:0030246">
    <property type="term" value="F:carbohydrate binding"/>
    <property type="evidence" value="ECO:0007669"/>
    <property type="project" value="InterPro"/>
</dbReference>
<name>A0A1M7HXR1_9BACT</name>
<evidence type="ECO:0000313" key="5">
    <source>
        <dbReference type="Proteomes" id="UP000184420"/>
    </source>
</evidence>
<evidence type="ECO:0000313" key="4">
    <source>
        <dbReference type="EMBL" id="SHM33341.1"/>
    </source>
</evidence>
<sequence length="492" mass="56376">MNQQFRSWTFWLIFIPVAIIFFSRCANIVPPGGGPRDTLPPLLLQARPADSTLHFKGQKIQFTFDEYVELDNINDKLIVSPTLKRQPVATAKLRTVTITFKDTLKPNTTYTFNFADGVRDINERNPIPDFQYVVSTGDYLDSLQIMGRIINAENGTLDSSVSVLLYQGDSPDSIVSKEKPLYYAKSKSDGSFRFKNLAPGTYKIFAIKEEDKDLMYSAESELIAFIEKPITITEKNLSDVNMLLFLETDSTIKKVNPLDSLDVPEQVEETEKEREERRKKLPKLAATPKLEGNKQELPQPLRIDFNQPLRMIDSNRIQLFQDSTREQVTYHSQLDSNRVSWVLHYPWKENTPYQLIIPKDAVRDTSNQALLKPDTVNFVTKKLVEYSIFKADLVVSDSTREAIGDSTMHFVVQLVQDKSIKYSGTTVNGKWTQELITPGEYTVRVLLDANNNGKWDRGSYFTEPKRQPERVILLPEKYNLKAGWNNIKTLKI</sequence>
<feature type="domain" description="SbsA Ig-like" evidence="3">
    <location>
        <begin position="37"/>
        <end position="127"/>
    </location>
</feature>
<dbReference type="Pfam" id="PF13205">
    <property type="entry name" value="Big_5"/>
    <property type="match status" value="1"/>
</dbReference>
<keyword evidence="5" id="KW-1185">Reference proteome</keyword>
<dbReference type="InterPro" id="IPR032812">
    <property type="entry name" value="SbsA_Ig"/>
</dbReference>
<evidence type="ECO:0000256" key="2">
    <source>
        <dbReference type="SAM" id="MobiDB-lite"/>
    </source>
</evidence>
<dbReference type="EMBL" id="FRBL01000007">
    <property type="protein sequence ID" value="SHM33341.1"/>
    <property type="molecule type" value="Genomic_DNA"/>
</dbReference>
<accession>A0A1M7HXR1</accession>
<feature type="region of interest" description="Disordered" evidence="2">
    <location>
        <begin position="264"/>
        <end position="291"/>
    </location>
</feature>
<dbReference type="SUPFAM" id="SSF49452">
    <property type="entry name" value="Starch-binding domain-like"/>
    <property type="match status" value="1"/>
</dbReference>
<organism evidence="4 5">
    <name type="scientific">Chitinophaga jiangningensis</name>
    <dbReference type="NCBI Taxonomy" id="1419482"/>
    <lineage>
        <taxon>Bacteria</taxon>
        <taxon>Pseudomonadati</taxon>
        <taxon>Bacteroidota</taxon>
        <taxon>Chitinophagia</taxon>
        <taxon>Chitinophagales</taxon>
        <taxon>Chitinophagaceae</taxon>
        <taxon>Chitinophaga</taxon>
    </lineage>
</organism>
<reference evidence="4 5" key="1">
    <citation type="submission" date="2016-11" db="EMBL/GenBank/DDBJ databases">
        <authorList>
            <person name="Jaros S."/>
            <person name="Januszkiewicz K."/>
            <person name="Wedrychowicz H."/>
        </authorList>
    </citation>
    <scope>NUCLEOTIDE SEQUENCE [LARGE SCALE GENOMIC DNA]</scope>
    <source>
        <strain evidence="4 5">DSM 27406</strain>
    </source>
</reference>
<protein>
    <submittedName>
        <fullName evidence="4">Ig-like domain-containing protein</fullName>
    </submittedName>
</protein>